<dbReference type="Proteomes" id="UP000199445">
    <property type="component" value="Unassembled WGS sequence"/>
</dbReference>
<evidence type="ECO:0000313" key="3">
    <source>
        <dbReference type="Proteomes" id="UP000199445"/>
    </source>
</evidence>
<sequence length="199" mass="22502">MRIKKENMFPVFYSKMGRTLTKKERKKEWVAVLVLIIGFMFVAIATYTLPDDVLTRNPTIGNIINILSNYVPSIGRFGRMSEFPEVAQAIYAAELMCVPFLIIWMLKSFGFEVASMPAARWRVLLALPFFAAMIWSALVYFPGSSDGTAPSSKISRTLLESRLGFAFWSVVMTVALAGFMSLLYAWAKAVPKVFNKYQH</sequence>
<accession>A0A1I3RT43</accession>
<name>A0A1I3RT43_9GAMM</name>
<keyword evidence="3" id="KW-1185">Reference proteome</keyword>
<keyword evidence="1" id="KW-0472">Membrane</keyword>
<evidence type="ECO:0000313" key="2">
    <source>
        <dbReference type="EMBL" id="SFJ49072.1"/>
    </source>
</evidence>
<proteinExistence type="predicted"/>
<reference evidence="2 3" key="1">
    <citation type="submission" date="2016-10" db="EMBL/GenBank/DDBJ databases">
        <authorList>
            <person name="de Groot N.N."/>
        </authorList>
    </citation>
    <scope>NUCLEOTIDE SEQUENCE [LARGE SCALE GENOMIC DNA]</scope>
    <source>
        <strain evidence="2 3">IBRC-M 10445</strain>
    </source>
</reference>
<dbReference type="AlphaFoldDB" id="A0A1I3RT43"/>
<feature type="transmembrane region" description="Helical" evidence="1">
    <location>
        <begin position="163"/>
        <end position="187"/>
    </location>
</feature>
<feature type="transmembrane region" description="Helical" evidence="1">
    <location>
        <begin position="89"/>
        <end position="111"/>
    </location>
</feature>
<dbReference type="EMBL" id="FOSC01000003">
    <property type="protein sequence ID" value="SFJ49072.1"/>
    <property type="molecule type" value="Genomic_DNA"/>
</dbReference>
<evidence type="ECO:0000256" key="1">
    <source>
        <dbReference type="SAM" id="Phobius"/>
    </source>
</evidence>
<dbReference type="OrthoDB" id="9833138at2"/>
<keyword evidence="1" id="KW-0812">Transmembrane</keyword>
<feature type="transmembrane region" description="Helical" evidence="1">
    <location>
        <begin position="29"/>
        <end position="49"/>
    </location>
</feature>
<gene>
    <name evidence="2" type="ORF">SAMN05216429_10354</name>
</gene>
<feature type="transmembrane region" description="Helical" evidence="1">
    <location>
        <begin position="123"/>
        <end position="143"/>
    </location>
</feature>
<dbReference type="RefSeq" id="WP_091701985.1">
    <property type="nucleotide sequence ID" value="NZ_BMYN01000003.1"/>
</dbReference>
<protein>
    <submittedName>
        <fullName evidence="2">Uncharacterized protein</fullName>
    </submittedName>
</protein>
<keyword evidence="1" id="KW-1133">Transmembrane helix</keyword>
<organism evidence="2 3">
    <name type="scientific">Marinobacter persicus</name>
    <dbReference type="NCBI Taxonomy" id="930118"/>
    <lineage>
        <taxon>Bacteria</taxon>
        <taxon>Pseudomonadati</taxon>
        <taxon>Pseudomonadota</taxon>
        <taxon>Gammaproteobacteria</taxon>
        <taxon>Pseudomonadales</taxon>
        <taxon>Marinobacteraceae</taxon>
        <taxon>Marinobacter</taxon>
    </lineage>
</organism>